<evidence type="ECO:0000313" key="3">
    <source>
        <dbReference type="Proteomes" id="UP001226762"/>
    </source>
</evidence>
<dbReference type="AlphaFoldDB" id="A0AAE4B7J6"/>
<dbReference type="InterPro" id="IPR027417">
    <property type="entry name" value="P-loop_NTPase"/>
</dbReference>
<dbReference type="Proteomes" id="UP001226762">
    <property type="component" value="Unassembled WGS sequence"/>
</dbReference>
<feature type="transmembrane region" description="Helical" evidence="1">
    <location>
        <begin position="101"/>
        <end position="122"/>
    </location>
</feature>
<keyword evidence="1" id="KW-0812">Transmembrane</keyword>
<dbReference type="Gene3D" id="3.40.50.300">
    <property type="entry name" value="P-loop containing nucleotide triphosphate hydrolases"/>
    <property type="match status" value="1"/>
</dbReference>
<keyword evidence="1" id="KW-1133">Transmembrane helix</keyword>
<feature type="transmembrane region" description="Helical" evidence="1">
    <location>
        <begin position="69"/>
        <end position="95"/>
    </location>
</feature>
<dbReference type="RefSeq" id="WP_306736881.1">
    <property type="nucleotide sequence ID" value="NZ_JANHAX010000005.1"/>
</dbReference>
<feature type="transmembrane region" description="Helical" evidence="1">
    <location>
        <begin position="6"/>
        <end position="23"/>
    </location>
</feature>
<dbReference type="SUPFAM" id="SSF52540">
    <property type="entry name" value="P-loop containing nucleoside triphosphate hydrolases"/>
    <property type="match status" value="1"/>
</dbReference>
<comment type="caution">
    <text evidence="2">The sequence shown here is derived from an EMBL/GenBank/DDBJ whole genome shotgun (WGS) entry which is preliminary data.</text>
</comment>
<organism evidence="2 3">
    <name type="scientific">Marimonas arenosa</name>
    <dbReference type="NCBI Taxonomy" id="1795305"/>
    <lineage>
        <taxon>Bacteria</taxon>
        <taxon>Pseudomonadati</taxon>
        <taxon>Pseudomonadota</taxon>
        <taxon>Alphaproteobacteria</taxon>
        <taxon>Rhodobacterales</taxon>
        <taxon>Paracoccaceae</taxon>
        <taxon>Marimonas</taxon>
    </lineage>
</organism>
<name>A0AAE4B7J6_9RHOB</name>
<accession>A0AAE4B7J6</accession>
<evidence type="ECO:0000256" key="1">
    <source>
        <dbReference type="SAM" id="Phobius"/>
    </source>
</evidence>
<reference evidence="2" key="2">
    <citation type="submission" date="2023-02" db="EMBL/GenBank/DDBJ databases">
        <title>'Rhodoalgimonas zhirmunskyi' gen. nov., isolated from a red alga.</title>
        <authorList>
            <person name="Nedashkovskaya O.I."/>
            <person name="Otstavnykh N.Y."/>
            <person name="Bystritskaya E.P."/>
            <person name="Balabanova L.A."/>
            <person name="Isaeva M.P."/>
        </authorList>
    </citation>
    <scope>NUCLEOTIDE SEQUENCE</scope>
    <source>
        <strain evidence="2">KCTC 52189</strain>
    </source>
</reference>
<protein>
    <submittedName>
        <fullName evidence="2">Sulfotransferase</fullName>
    </submittedName>
</protein>
<dbReference type="Pfam" id="PF13469">
    <property type="entry name" value="Sulfotransfer_3"/>
    <property type="match status" value="1"/>
</dbReference>
<dbReference type="EMBL" id="JANHAX010000005">
    <property type="protein sequence ID" value="MDQ2091596.1"/>
    <property type="molecule type" value="Genomic_DNA"/>
</dbReference>
<sequence length="465" mass="50799">MTVDLASTAALAALTLILVQIALRLPLGQAIGAITGPSLRSVAVLRARGISDHWKERAMKLYAWRTLKGVAWFTAQLLLLAAVALGIGAVIAAVVPGFVDFSIGFQGIVVTLVVAVLWLWVLKALGVRRAAPRSDYTPMEQMMHRVALGNGAVAEMGFALDQLIARPDAEAARIGGHVFVAGLARAGTTVLTRALHESGAFGSLTYRDMPFVLAPTLWGKLNRRGGVQASERAHGDGLVVDLDSVESLEEPFWRVFDGAAYIKADRLLPHVPEAALVSKYRRYVGAILKARGAGRYLAKNNNNILRLGMLAEAFPDAHLLVPFRDPVAHAGSLRAQHARFAETHAKDPFSRDYMGWLAHHEFGSDHRWFAVGDKPEGDPTARDYWLAEWCSVYDWLLETAPERVRFVCYEDLCNDPAAWSTLAEEIGIEAGNATPFRAADVAAREGLSELEARAYAIYDRLRTRG</sequence>
<keyword evidence="3" id="KW-1185">Reference proteome</keyword>
<keyword evidence="1" id="KW-0472">Membrane</keyword>
<proteinExistence type="predicted"/>
<gene>
    <name evidence="2" type="ORF">NO357_16965</name>
</gene>
<evidence type="ECO:0000313" key="2">
    <source>
        <dbReference type="EMBL" id="MDQ2091596.1"/>
    </source>
</evidence>
<reference evidence="2" key="1">
    <citation type="submission" date="2022-07" db="EMBL/GenBank/DDBJ databases">
        <authorList>
            <person name="Otstavnykh N."/>
            <person name="Isaeva M."/>
            <person name="Bystritskaya E."/>
        </authorList>
    </citation>
    <scope>NUCLEOTIDE SEQUENCE</scope>
    <source>
        <strain evidence="2">KCTC 52189</strain>
    </source>
</reference>